<evidence type="ECO:0000259" key="13">
    <source>
        <dbReference type="Pfam" id="PF02768"/>
    </source>
</evidence>
<dbReference type="RefSeq" id="WP_066693523.1">
    <property type="nucleotide sequence ID" value="NZ_LQQO01000056.1"/>
</dbReference>
<accession>A0ABR5Y9L4</accession>
<name>A0ABR5Y9L4_9SPHN</name>
<dbReference type="Pfam" id="PF02767">
    <property type="entry name" value="DNA_pol3_beta_2"/>
    <property type="match status" value="1"/>
</dbReference>
<gene>
    <name evidence="14" type="ORF">AVT10_06730</name>
</gene>
<feature type="domain" description="DNA polymerase III beta sliding clamp central" evidence="12">
    <location>
        <begin position="144"/>
        <end position="255"/>
    </location>
</feature>
<evidence type="ECO:0000259" key="12">
    <source>
        <dbReference type="Pfam" id="PF02767"/>
    </source>
</evidence>
<dbReference type="PANTHER" id="PTHR30478">
    <property type="entry name" value="DNA POLYMERASE III SUBUNIT BETA"/>
    <property type="match status" value="1"/>
</dbReference>
<keyword evidence="9" id="KW-0238">DNA-binding</keyword>
<evidence type="ECO:0000256" key="2">
    <source>
        <dbReference type="ARBA" id="ARBA00010752"/>
    </source>
</evidence>
<feature type="domain" description="DNA polymerase III beta sliding clamp C-terminal" evidence="13">
    <location>
        <begin position="258"/>
        <end position="376"/>
    </location>
</feature>
<keyword evidence="5 10" id="KW-0808">Transferase</keyword>
<evidence type="ECO:0000256" key="10">
    <source>
        <dbReference type="PIRNR" id="PIRNR000804"/>
    </source>
</evidence>
<evidence type="ECO:0000256" key="7">
    <source>
        <dbReference type="ARBA" id="ARBA00022705"/>
    </source>
</evidence>
<dbReference type="SMART" id="SM00480">
    <property type="entry name" value="POL3Bc"/>
    <property type="match status" value="1"/>
</dbReference>
<dbReference type="PIRSF" id="PIRSF000804">
    <property type="entry name" value="DNA_pol_III_b"/>
    <property type="match status" value="1"/>
</dbReference>
<dbReference type="Gene3D" id="3.10.150.10">
    <property type="entry name" value="DNA Polymerase III, subunit A, domain 2"/>
    <property type="match status" value="1"/>
</dbReference>
<keyword evidence="8 10" id="KW-0239">DNA-directed DNA polymerase</keyword>
<evidence type="ECO:0000313" key="14">
    <source>
        <dbReference type="EMBL" id="KZE09139.1"/>
    </source>
</evidence>
<keyword evidence="4 10" id="KW-0963">Cytoplasm</keyword>
<comment type="subcellular location">
    <subcellularLocation>
        <location evidence="1 10">Cytoplasm</location>
    </subcellularLocation>
</comment>
<dbReference type="Pfam" id="PF00712">
    <property type="entry name" value="DNA_pol3_beta"/>
    <property type="match status" value="1"/>
</dbReference>
<dbReference type="EMBL" id="LQQO01000056">
    <property type="protein sequence ID" value="KZE09139.1"/>
    <property type="molecule type" value="Genomic_DNA"/>
</dbReference>
<evidence type="ECO:0000256" key="5">
    <source>
        <dbReference type="ARBA" id="ARBA00022679"/>
    </source>
</evidence>
<comment type="subunit">
    <text evidence="10">Forms a ring-shaped head-to-tail homodimer around DNA.</text>
</comment>
<evidence type="ECO:0000256" key="4">
    <source>
        <dbReference type="ARBA" id="ARBA00022490"/>
    </source>
</evidence>
<evidence type="ECO:0000259" key="11">
    <source>
        <dbReference type="Pfam" id="PF00712"/>
    </source>
</evidence>
<comment type="function">
    <text evidence="10">Confers DNA tethering and processivity to DNA polymerases and other proteins. Acts as a clamp, forming a ring around DNA (a reaction catalyzed by the clamp-loading complex) which diffuses in an ATP-independent manner freely and bidirectionally along dsDNA. Initially characterized for its ability to contact the catalytic subunit of DNA polymerase III (Pol III), a complex, multichain enzyme responsible for most of the replicative synthesis in bacteria; Pol III exhibits 3'-5' exonuclease proofreading activity. The beta chain is required for initiation of replication as well as for processivity of DNA replication.</text>
</comment>
<dbReference type="Gene3D" id="3.70.10.10">
    <property type="match status" value="1"/>
</dbReference>
<evidence type="ECO:0000256" key="9">
    <source>
        <dbReference type="ARBA" id="ARBA00023125"/>
    </source>
</evidence>
<dbReference type="PANTHER" id="PTHR30478:SF0">
    <property type="entry name" value="BETA SLIDING CLAMP"/>
    <property type="match status" value="1"/>
</dbReference>
<keyword evidence="6 10" id="KW-0548">Nucleotidyltransferase</keyword>
<dbReference type="InterPro" id="IPR046938">
    <property type="entry name" value="DNA_clamp_sf"/>
</dbReference>
<dbReference type="InterPro" id="IPR022635">
    <property type="entry name" value="DNA_polIII_beta_C"/>
</dbReference>
<sequence length="378" mass="40448">MTKKASGASATRSFEIDAPSLRAGLKDVGDIVEKRTTIPLLSNVLMTVSPTALVLSGTDLDSWGERHVTLDGDADPMRITVHAGTLAKIADKLTASDRVRLALTDGKLTVSAGRSRFTLPTLPADDFPNAPDKAWDSEFEIPAINLGAALSTVAFATSTDETRYYLGGVLVHAQHGDLRFAATDGHRLARGIVALPDGAATLPDIIVPSKVVKVLTTLLGRYEGQVTVRACSSAVAFEIGETTLQAKVIDGTFPDYARVIPTQYDGLLKVDRETLVAAVNRVTTVSSDKVRAVKLSIRHDAIALSVSSPEHGTGDEEIPCEWSGSPLTIGFNSRYLLEIMAHMTAIEVEATFTDPKGPVLWRDREGSPATFVIMPMQV</sequence>
<evidence type="ECO:0000256" key="8">
    <source>
        <dbReference type="ARBA" id="ARBA00022932"/>
    </source>
</evidence>
<feature type="domain" description="DNA polymerase III beta sliding clamp N-terminal" evidence="11">
    <location>
        <begin position="14"/>
        <end position="130"/>
    </location>
</feature>
<comment type="similarity">
    <text evidence="2 10">Belongs to the beta sliding clamp family.</text>
</comment>
<comment type="caution">
    <text evidence="14">The sequence shown here is derived from an EMBL/GenBank/DDBJ whole genome shotgun (WGS) entry which is preliminary data.</text>
</comment>
<evidence type="ECO:0000313" key="15">
    <source>
        <dbReference type="Proteomes" id="UP000076609"/>
    </source>
</evidence>
<proteinExistence type="inferred from homology"/>
<dbReference type="CDD" id="cd00140">
    <property type="entry name" value="beta_clamp"/>
    <property type="match status" value="1"/>
</dbReference>
<organism evidence="14 15">
    <name type="scientific">Sphingomonas hankookensis</name>
    <dbReference type="NCBI Taxonomy" id="563996"/>
    <lineage>
        <taxon>Bacteria</taxon>
        <taxon>Pseudomonadati</taxon>
        <taxon>Pseudomonadota</taxon>
        <taxon>Alphaproteobacteria</taxon>
        <taxon>Sphingomonadales</taxon>
        <taxon>Sphingomonadaceae</taxon>
        <taxon>Sphingomonas</taxon>
    </lineage>
</organism>
<dbReference type="InterPro" id="IPR022637">
    <property type="entry name" value="DNA_polIII_beta_cen"/>
</dbReference>
<evidence type="ECO:0000256" key="3">
    <source>
        <dbReference type="ARBA" id="ARBA00021035"/>
    </source>
</evidence>
<dbReference type="InterPro" id="IPR001001">
    <property type="entry name" value="DNA_polIII_beta"/>
</dbReference>
<reference evidence="15" key="1">
    <citation type="submission" date="2016-01" db="EMBL/GenBank/DDBJ databases">
        <title>Draft genome of Chromobacterium sp. F49.</title>
        <authorList>
            <person name="Hong K.W."/>
        </authorList>
    </citation>
    <scope>NUCLEOTIDE SEQUENCE [LARGE SCALE GENOMIC DNA]</scope>
    <source>
        <strain evidence="15">CN3</strain>
    </source>
</reference>
<dbReference type="Pfam" id="PF02768">
    <property type="entry name" value="DNA_pol3_beta_3"/>
    <property type="match status" value="1"/>
</dbReference>
<dbReference type="SUPFAM" id="SSF55979">
    <property type="entry name" value="DNA clamp"/>
    <property type="match status" value="3"/>
</dbReference>
<evidence type="ECO:0000256" key="6">
    <source>
        <dbReference type="ARBA" id="ARBA00022695"/>
    </source>
</evidence>
<keyword evidence="15" id="KW-1185">Reference proteome</keyword>
<dbReference type="NCBIfam" id="TIGR00663">
    <property type="entry name" value="dnan"/>
    <property type="match status" value="1"/>
</dbReference>
<evidence type="ECO:0000256" key="1">
    <source>
        <dbReference type="ARBA" id="ARBA00004496"/>
    </source>
</evidence>
<dbReference type="InterPro" id="IPR022634">
    <property type="entry name" value="DNA_polIII_beta_N"/>
</dbReference>
<protein>
    <recommendedName>
        <fullName evidence="3 10">Beta sliding clamp</fullName>
    </recommendedName>
</protein>
<dbReference type="Proteomes" id="UP000076609">
    <property type="component" value="Unassembled WGS sequence"/>
</dbReference>
<keyword evidence="7 10" id="KW-0235">DNA replication</keyword>